<evidence type="ECO:0000259" key="1">
    <source>
        <dbReference type="Pfam" id="PF13936"/>
    </source>
</evidence>
<sequence>MEIKIQLKINDRIKIEMYLRKGKSIKYISELIGVSYHTIPREITNRRVLKFNSRLPYGHISTIDEHNCDILKKQPVVCNKCPRFHKNNCTHDFVVYDSIKANEIYLEGKKKKSTPKRDNFLKLVEKYIKRGQPISHISVNIYRKYGETINRKTIYDWSRLGLLKYNKRKRIQ</sequence>
<evidence type="ECO:0000313" key="2">
    <source>
        <dbReference type="EMBL" id="NYV28474.1"/>
    </source>
</evidence>
<evidence type="ECO:0000313" key="3">
    <source>
        <dbReference type="Proteomes" id="UP000526184"/>
    </source>
</evidence>
<accession>A0A7Z0T905</accession>
<comment type="caution">
    <text evidence="2">The sequence shown here is derived from an EMBL/GenBank/DDBJ whole genome shotgun (WGS) entry which is preliminary data.</text>
</comment>
<keyword evidence="3" id="KW-1185">Reference proteome</keyword>
<proteinExistence type="predicted"/>
<dbReference type="AlphaFoldDB" id="A0A7Z0T905"/>
<feature type="domain" description="Transposase IS30-like HTH" evidence="1">
    <location>
        <begin position="6"/>
        <end position="43"/>
    </location>
</feature>
<dbReference type="InterPro" id="IPR025246">
    <property type="entry name" value="IS30-like_HTH"/>
</dbReference>
<name>A0A7Z0T905_9FUSO</name>
<gene>
    <name evidence="2" type="ORF">HP397_06635</name>
</gene>
<dbReference type="RefSeq" id="WP_180136402.1">
    <property type="nucleotide sequence ID" value="NZ_JABMKT010000063.1"/>
</dbReference>
<dbReference type="EMBL" id="JABMKT010000063">
    <property type="protein sequence ID" value="NYV28474.1"/>
    <property type="molecule type" value="Genomic_DNA"/>
</dbReference>
<dbReference type="Proteomes" id="UP000526184">
    <property type="component" value="Unassembled WGS sequence"/>
</dbReference>
<organism evidence="2 3">
    <name type="scientific">Streptobacillus felis</name>
    <dbReference type="NCBI Taxonomy" id="1384509"/>
    <lineage>
        <taxon>Bacteria</taxon>
        <taxon>Fusobacteriati</taxon>
        <taxon>Fusobacteriota</taxon>
        <taxon>Fusobacteriia</taxon>
        <taxon>Fusobacteriales</taxon>
        <taxon>Leptotrichiaceae</taxon>
        <taxon>Streptobacillus</taxon>
    </lineage>
</organism>
<reference evidence="2 3" key="1">
    <citation type="submission" date="2020-05" db="EMBL/GenBank/DDBJ databases">
        <title>Streptobacillus felis strain LHL191014123.</title>
        <authorList>
            <person name="Fawzy A."/>
            <person name="Rau J."/>
            <person name="Risse K."/>
            <person name="Schauerte N."/>
            <person name="Geiger C."/>
            <person name="Blom J."/>
            <person name="Imirzalioglu C."/>
            <person name="Falgenhauer J."/>
            <person name="Bach A."/>
            <person name="Herden C."/>
            <person name="Eisenberg T."/>
        </authorList>
    </citation>
    <scope>NUCLEOTIDE SEQUENCE [LARGE SCALE GENOMIC DNA]</scope>
    <source>
        <strain evidence="2 3">LHL191014123</strain>
    </source>
</reference>
<protein>
    <submittedName>
        <fullName evidence="2">Helix-turn-helix domain-containing protein</fullName>
    </submittedName>
</protein>
<dbReference type="Pfam" id="PF13936">
    <property type="entry name" value="HTH_38"/>
    <property type="match status" value="1"/>
</dbReference>